<organism evidence="3 4">
    <name type="scientific">Aegilops tauschii subsp. strangulata</name>
    <name type="common">Goatgrass</name>
    <dbReference type="NCBI Taxonomy" id="200361"/>
    <lineage>
        <taxon>Eukaryota</taxon>
        <taxon>Viridiplantae</taxon>
        <taxon>Streptophyta</taxon>
        <taxon>Embryophyta</taxon>
        <taxon>Tracheophyta</taxon>
        <taxon>Spermatophyta</taxon>
        <taxon>Magnoliopsida</taxon>
        <taxon>Liliopsida</taxon>
        <taxon>Poales</taxon>
        <taxon>Poaceae</taxon>
        <taxon>BOP clade</taxon>
        <taxon>Pooideae</taxon>
        <taxon>Triticodae</taxon>
        <taxon>Triticeae</taxon>
        <taxon>Triticinae</taxon>
        <taxon>Aegilops</taxon>
    </lineage>
</organism>
<feature type="domain" description="Exportin-T C-terminal" evidence="2">
    <location>
        <begin position="11"/>
        <end position="115"/>
    </location>
</feature>
<dbReference type="Proteomes" id="UP000015105">
    <property type="component" value="Chromosome 2D"/>
</dbReference>
<protein>
    <recommendedName>
        <fullName evidence="1">Exportin-T</fullName>
    </recommendedName>
    <alternativeName>
        <fullName evidence="1">Exportin(tRNA)</fullName>
    </alternativeName>
    <alternativeName>
        <fullName evidence="1">tRNA exportin</fullName>
    </alternativeName>
</protein>
<evidence type="ECO:0000259" key="2">
    <source>
        <dbReference type="Pfam" id="PF19282"/>
    </source>
</evidence>
<comment type="function">
    <text evidence="1">tRNA nucleus export receptor which facilitates tRNA translocation across the nuclear pore complex.</text>
</comment>
<dbReference type="GO" id="GO:0071528">
    <property type="term" value="P:tRNA re-export from nucleus"/>
    <property type="evidence" value="ECO:0007669"/>
    <property type="project" value="UniProtKB-UniRule"/>
</dbReference>
<dbReference type="AlphaFoldDB" id="A0A453B3X5"/>
<comment type="similarity">
    <text evidence="1">Belongs to the exportin family.</text>
</comment>
<proteinExistence type="inferred from homology"/>
<evidence type="ECO:0000313" key="3">
    <source>
        <dbReference type="EnsemblPlants" id="AET2Gv20356000.28"/>
    </source>
</evidence>
<reference evidence="3" key="5">
    <citation type="journal article" date="2021" name="G3 (Bethesda)">
        <title>Aegilops tauschii genome assembly Aet v5.0 features greater sequence contiguity and improved annotation.</title>
        <authorList>
            <person name="Wang L."/>
            <person name="Zhu T."/>
            <person name="Rodriguez J.C."/>
            <person name="Deal K.R."/>
            <person name="Dubcovsky J."/>
            <person name="McGuire P.E."/>
            <person name="Lux T."/>
            <person name="Spannagl M."/>
            <person name="Mayer K.F.X."/>
            <person name="Baldrich P."/>
            <person name="Meyers B.C."/>
            <person name="Huo N."/>
            <person name="Gu Y.Q."/>
            <person name="Zhou H."/>
            <person name="Devos K.M."/>
            <person name="Bennetzen J.L."/>
            <person name="Unver T."/>
            <person name="Budak H."/>
            <person name="Gulick P.J."/>
            <person name="Galiba G."/>
            <person name="Kalapos B."/>
            <person name="Nelson D.R."/>
            <person name="Li P."/>
            <person name="You F.M."/>
            <person name="Luo M.C."/>
            <person name="Dvorak J."/>
        </authorList>
    </citation>
    <scope>NUCLEOTIDE SEQUENCE [LARGE SCALE GENOMIC DNA]</scope>
    <source>
        <strain evidence="3">cv. AL8/78</strain>
    </source>
</reference>
<dbReference type="GO" id="GO:0005737">
    <property type="term" value="C:cytoplasm"/>
    <property type="evidence" value="ECO:0007669"/>
    <property type="project" value="UniProtKB-SubCell"/>
</dbReference>
<reference evidence="4" key="2">
    <citation type="journal article" date="2017" name="Nat. Plants">
        <title>The Aegilops tauschii genome reveals multiple impacts of transposons.</title>
        <authorList>
            <person name="Zhao G."/>
            <person name="Zou C."/>
            <person name="Li K."/>
            <person name="Wang K."/>
            <person name="Li T."/>
            <person name="Gao L."/>
            <person name="Zhang X."/>
            <person name="Wang H."/>
            <person name="Yang Z."/>
            <person name="Liu X."/>
            <person name="Jiang W."/>
            <person name="Mao L."/>
            <person name="Kong X."/>
            <person name="Jiao Y."/>
            <person name="Jia J."/>
        </authorList>
    </citation>
    <scope>NUCLEOTIDE SEQUENCE [LARGE SCALE GENOMIC DNA]</scope>
    <source>
        <strain evidence="4">cv. AL8/78</strain>
    </source>
</reference>
<keyword evidence="1" id="KW-0694">RNA-binding</keyword>
<dbReference type="Pfam" id="PF19282">
    <property type="entry name" value="Exportin-T"/>
    <property type="match status" value="1"/>
</dbReference>
<evidence type="ECO:0000256" key="1">
    <source>
        <dbReference type="RuleBase" id="RU366037"/>
    </source>
</evidence>
<keyword evidence="1" id="KW-0820">tRNA-binding</keyword>
<dbReference type="InterPro" id="IPR040017">
    <property type="entry name" value="XPOT"/>
</dbReference>
<keyword evidence="1" id="KW-0539">Nucleus</keyword>
<keyword evidence="4" id="KW-1185">Reference proteome</keyword>
<dbReference type="InterPro" id="IPR016024">
    <property type="entry name" value="ARM-type_fold"/>
</dbReference>
<reference evidence="4" key="1">
    <citation type="journal article" date="2014" name="Science">
        <title>Ancient hybridizations among the ancestral genomes of bread wheat.</title>
        <authorList>
            <consortium name="International Wheat Genome Sequencing Consortium,"/>
            <person name="Marcussen T."/>
            <person name="Sandve S.R."/>
            <person name="Heier L."/>
            <person name="Spannagl M."/>
            <person name="Pfeifer M."/>
            <person name="Jakobsen K.S."/>
            <person name="Wulff B.B."/>
            <person name="Steuernagel B."/>
            <person name="Mayer K.F."/>
            <person name="Olsen O.A."/>
        </authorList>
    </citation>
    <scope>NUCLEOTIDE SEQUENCE [LARGE SCALE GENOMIC DNA]</scope>
    <source>
        <strain evidence="4">cv. AL8/78</strain>
    </source>
</reference>
<dbReference type="PANTHER" id="PTHR15952">
    <property type="entry name" value="EXPORTIN-T/LOS1"/>
    <property type="match status" value="1"/>
</dbReference>
<reference evidence="3" key="4">
    <citation type="submission" date="2019-03" db="UniProtKB">
        <authorList>
            <consortium name="EnsemblPlants"/>
        </authorList>
    </citation>
    <scope>IDENTIFICATION</scope>
</reference>
<comment type="subcellular location">
    <subcellularLocation>
        <location evidence="1">Nucleus</location>
    </subcellularLocation>
    <subcellularLocation>
        <location evidence="1">Cytoplasm</location>
    </subcellularLocation>
    <text evidence="1">Shuttles between the nucleus and the cytoplasm.</text>
</comment>
<dbReference type="Gene3D" id="1.25.10.10">
    <property type="entry name" value="Leucine-rich Repeat Variant"/>
    <property type="match status" value="1"/>
</dbReference>
<accession>A0A453B3X5</accession>
<dbReference type="InterPro" id="IPR011989">
    <property type="entry name" value="ARM-like"/>
</dbReference>
<dbReference type="EnsemblPlants" id="AET2Gv20356000.28">
    <property type="protein sequence ID" value="AET2Gv20356000.28"/>
    <property type="gene ID" value="AET2Gv20356000"/>
</dbReference>
<keyword evidence="1" id="KW-0813">Transport</keyword>
<keyword evidence="1" id="KW-0963">Cytoplasm</keyword>
<dbReference type="SUPFAM" id="SSF48371">
    <property type="entry name" value="ARM repeat"/>
    <property type="match status" value="1"/>
</dbReference>
<sequence>ERLVMISRPTIGVMLKKTLDVVLQLLVSFPNVRPLRSKVISFLHRMIEILGISVLPCIPIALRQLLVHNEAKDMVDFLVLLNQIICKFNSSASGILEDVFPTIASRMSVILSQDAFSTGPAGNTE</sequence>
<evidence type="ECO:0000313" key="4">
    <source>
        <dbReference type="Proteomes" id="UP000015105"/>
    </source>
</evidence>
<name>A0A453B3X5_AEGTS</name>
<dbReference type="GO" id="GO:0005643">
    <property type="term" value="C:nuclear pore"/>
    <property type="evidence" value="ECO:0007669"/>
    <property type="project" value="TreeGrafter"/>
</dbReference>
<dbReference type="GO" id="GO:0031267">
    <property type="term" value="F:small GTPase binding"/>
    <property type="evidence" value="ECO:0007669"/>
    <property type="project" value="InterPro"/>
</dbReference>
<dbReference type="Gramene" id="AET2Gv20356000.28">
    <property type="protein sequence ID" value="AET2Gv20356000.28"/>
    <property type="gene ID" value="AET2Gv20356000"/>
</dbReference>
<reference evidence="3" key="3">
    <citation type="journal article" date="2017" name="Nature">
        <title>Genome sequence of the progenitor of the wheat D genome Aegilops tauschii.</title>
        <authorList>
            <person name="Luo M.C."/>
            <person name="Gu Y.Q."/>
            <person name="Puiu D."/>
            <person name="Wang H."/>
            <person name="Twardziok S.O."/>
            <person name="Deal K.R."/>
            <person name="Huo N."/>
            <person name="Zhu T."/>
            <person name="Wang L."/>
            <person name="Wang Y."/>
            <person name="McGuire P.E."/>
            <person name="Liu S."/>
            <person name="Long H."/>
            <person name="Ramasamy R.K."/>
            <person name="Rodriguez J.C."/>
            <person name="Van S.L."/>
            <person name="Yuan L."/>
            <person name="Wang Z."/>
            <person name="Xia Z."/>
            <person name="Xiao L."/>
            <person name="Anderson O.D."/>
            <person name="Ouyang S."/>
            <person name="Liang Y."/>
            <person name="Zimin A.V."/>
            <person name="Pertea G."/>
            <person name="Qi P."/>
            <person name="Bennetzen J.L."/>
            <person name="Dai X."/>
            <person name="Dawson M.W."/>
            <person name="Muller H.G."/>
            <person name="Kugler K."/>
            <person name="Rivarola-Duarte L."/>
            <person name="Spannagl M."/>
            <person name="Mayer K.F.X."/>
            <person name="Lu F.H."/>
            <person name="Bevan M.W."/>
            <person name="Leroy P."/>
            <person name="Li P."/>
            <person name="You F.M."/>
            <person name="Sun Q."/>
            <person name="Liu Z."/>
            <person name="Lyons E."/>
            <person name="Wicker T."/>
            <person name="Salzberg S.L."/>
            <person name="Devos K.M."/>
            <person name="Dvorak J."/>
        </authorList>
    </citation>
    <scope>NUCLEOTIDE SEQUENCE [LARGE SCALE GENOMIC DNA]</scope>
    <source>
        <strain evidence="3">cv. AL8/78</strain>
    </source>
</reference>
<dbReference type="GO" id="GO:0000049">
    <property type="term" value="F:tRNA binding"/>
    <property type="evidence" value="ECO:0007669"/>
    <property type="project" value="UniProtKB-UniRule"/>
</dbReference>
<dbReference type="InterPro" id="IPR045546">
    <property type="entry name" value="Exportin-T_C"/>
</dbReference>
<dbReference type="PANTHER" id="PTHR15952:SF11">
    <property type="entry name" value="EXPORTIN-T"/>
    <property type="match status" value="1"/>
</dbReference>
<dbReference type="GO" id="GO:0016363">
    <property type="term" value="C:nuclear matrix"/>
    <property type="evidence" value="ECO:0007669"/>
    <property type="project" value="TreeGrafter"/>
</dbReference>